<dbReference type="AlphaFoldDB" id="A0A7R9ZEG0"/>
<protein>
    <submittedName>
        <fullName evidence="2">Uncharacterized protein</fullName>
    </submittedName>
</protein>
<sequence length="146" mass="15602">MTAGNPATKVIAATAEEGEGKREGNPWARRWDGRGGKDDKTEWSRGSVDGSMLKSRAKGHAWRGTARLYARQRAMTCCDLCGPVGEAGLDEQLVTTERGTTDFPTSSRAILPPNDDVGQHPLPAATPIAENLAHIFCQPGTSSSRP</sequence>
<name>A0A7R9ZEG0_9STRA</name>
<evidence type="ECO:0000313" key="2">
    <source>
        <dbReference type="EMBL" id="CAD8318932.1"/>
    </source>
</evidence>
<reference evidence="2" key="1">
    <citation type="submission" date="2021-01" db="EMBL/GenBank/DDBJ databases">
        <authorList>
            <person name="Corre E."/>
            <person name="Pelletier E."/>
            <person name="Niang G."/>
            <person name="Scheremetjew M."/>
            <person name="Finn R."/>
            <person name="Kale V."/>
            <person name="Holt S."/>
            <person name="Cochrane G."/>
            <person name="Meng A."/>
            <person name="Brown T."/>
            <person name="Cohen L."/>
        </authorList>
    </citation>
    <scope>NUCLEOTIDE SEQUENCE</scope>
    <source>
        <strain evidence="2">CCMP147</strain>
    </source>
</reference>
<accession>A0A7R9ZEG0</accession>
<evidence type="ECO:0000256" key="1">
    <source>
        <dbReference type="SAM" id="MobiDB-lite"/>
    </source>
</evidence>
<organism evidence="2">
    <name type="scientific">Pseudictyota dubia</name>
    <dbReference type="NCBI Taxonomy" id="2749911"/>
    <lineage>
        <taxon>Eukaryota</taxon>
        <taxon>Sar</taxon>
        <taxon>Stramenopiles</taxon>
        <taxon>Ochrophyta</taxon>
        <taxon>Bacillariophyta</taxon>
        <taxon>Mediophyceae</taxon>
        <taxon>Biddulphiophycidae</taxon>
        <taxon>Eupodiscales</taxon>
        <taxon>Odontellaceae</taxon>
        <taxon>Pseudictyota</taxon>
    </lineage>
</organism>
<gene>
    <name evidence="2" type="ORF">TDUB1175_LOCUS17596</name>
</gene>
<feature type="region of interest" description="Disordered" evidence="1">
    <location>
        <begin position="1"/>
        <end position="57"/>
    </location>
</feature>
<feature type="compositionally biased region" description="Basic and acidic residues" evidence="1">
    <location>
        <begin position="18"/>
        <end position="43"/>
    </location>
</feature>
<dbReference type="EMBL" id="HBED01035151">
    <property type="protein sequence ID" value="CAD8318932.1"/>
    <property type="molecule type" value="Transcribed_RNA"/>
</dbReference>
<proteinExistence type="predicted"/>